<dbReference type="InterPro" id="IPR036282">
    <property type="entry name" value="Glutathione-S-Trfase_C_sf"/>
</dbReference>
<dbReference type="AlphaFoldDB" id="A0A9Q5N4G4"/>
<accession>A0A9Q5N4G4</accession>
<evidence type="ECO:0000259" key="1">
    <source>
        <dbReference type="Pfam" id="PF25907"/>
    </source>
</evidence>
<proteinExistence type="predicted"/>
<gene>
    <name evidence="2" type="ORF">A7U60_g8362</name>
</gene>
<dbReference type="Pfam" id="PF25907">
    <property type="entry name" value="DUF7962"/>
    <property type="match status" value="2"/>
</dbReference>
<dbReference type="Gene3D" id="3.40.30.110">
    <property type="match status" value="2"/>
</dbReference>
<feature type="domain" description="DUF7962" evidence="1">
    <location>
        <begin position="183"/>
        <end position="250"/>
    </location>
</feature>
<organism evidence="2 3">
    <name type="scientific">Sanghuangporus baumii</name>
    <name type="common">Phellinus baumii</name>
    <dbReference type="NCBI Taxonomy" id="108892"/>
    <lineage>
        <taxon>Eukaryota</taxon>
        <taxon>Fungi</taxon>
        <taxon>Dikarya</taxon>
        <taxon>Basidiomycota</taxon>
        <taxon>Agaricomycotina</taxon>
        <taxon>Agaricomycetes</taxon>
        <taxon>Hymenochaetales</taxon>
        <taxon>Hymenochaetaceae</taxon>
        <taxon>Sanghuangporus</taxon>
    </lineage>
</organism>
<comment type="caution">
    <text evidence="2">The sequence shown here is derived from an EMBL/GenBank/DDBJ whole genome shotgun (WGS) entry which is preliminary data.</text>
</comment>
<keyword evidence="3" id="KW-1185">Reference proteome</keyword>
<dbReference type="SUPFAM" id="SSF47616">
    <property type="entry name" value="GST C-terminal domain-like"/>
    <property type="match status" value="1"/>
</dbReference>
<evidence type="ECO:0000313" key="3">
    <source>
        <dbReference type="Proteomes" id="UP000757232"/>
    </source>
</evidence>
<dbReference type="Proteomes" id="UP000757232">
    <property type="component" value="Unassembled WGS sequence"/>
</dbReference>
<sequence>MMLPRPEITDALGIGYRRIPILAIGNDVFCDTNLIVSAVERCFPVSQGFPTLFPDRKDGGKGDTGIIELLAAFYVDRPLFSLASTALPYDKFSPEFIEDRSKLFGTPMDIQKMVARKPVAMSLLSSHMNYLEKQLSDGREWIFDTTTVGYADLDLHHIFGWIMRFRGMKQVITPEKFPRSIATYLEKQLSDGREWVFDTTTVGYADLDLHHIFGWIMRFRGMKQVITPEKFPRSIAWMQRMAEFEKAKREANAPDVTKIDGSAAAKIIADNADERLNEVSFDQDEAKLLGLKLGEKVQVIPDDNYQFAATNYPTIGDLVGFSREEMVLRLEGTAVSSLCCHFPRLNYTVTPVAPASSKL</sequence>
<name>A0A9Q5N4G4_SANBA</name>
<protein>
    <recommendedName>
        <fullName evidence="1">DUF7962 domain-containing protein</fullName>
    </recommendedName>
</protein>
<evidence type="ECO:0000313" key="2">
    <source>
        <dbReference type="EMBL" id="OCB84378.1"/>
    </source>
</evidence>
<reference evidence="2" key="1">
    <citation type="submission" date="2016-06" db="EMBL/GenBank/DDBJ databases">
        <title>Draft Genome sequence of the fungus Inonotus baumii.</title>
        <authorList>
            <person name="Zhu H."/>
            <person name="Lin W."/>
        </authorList>
    </citation>
    <scope>NUCLEOTIDE SEQUENCE</scope>
    <source>
        <strain evidence="2">821</strain>
    </source>
</reference>
<dbReference type="Gene3D" id="1.20.1050.10">
    <property type="match status" value="2"/>
</dbReference>
<dbReference type="EMBL" id="LNZH02000215">
    <property type="protein sequence ID" value="OCB84378.1"/>
    <property type="molecule type" value="Genomic_DNA"/>
</dbReference>
<dbReference type="InterPro" id="IPR058268">
    <property type="entry name" value="DUF7962"/>
</dbReference>
<feature type="domain" description="DUF7962" evidence="1">
    <location>
        <begin position="93"/>
        <end position="182"/>
    </location>
</feature>
<dbReference type="OrthoDB" id="202840at2759"/>